<accession>A0A4C1VMX2</accession>
<evidence type="ECO:0000313" key="2">
    <source>
        <dbReference type="Proteomes" id="UP000299102"/>
    </source>
</evidence>
<gene>
    <name evidence="1" type="ORF">EVAR_25319_1</name>
</gene>
<organism evidence="1 2">
    <name type="scientific">Eumeta variegata</name>
    <name type="common">Bagworm moth</name>
    <name type="synonym">Eumeta japonica</name>
    <dbReference type="NCBI Taxonomy" id="151549"/>
    <lineage>
        <taxon>Eukaryota</taxon>
        <taxon>Metazoa</taxon>
        <taxon>Ecdysozoa</taxon>
        <taxon>Arthropoda</taxon>
        <taxon>Hexapoda</taxon>
        <taxon>Insecta</taxon>
        <taxon>Pterygota</taxon>
        <taxon>Neoptera</taxon>
        <taxon>Endopterygota</taxon>
        <taxon>Lepidoptera</taxon>
        <taxon>Glossata</taxon>
        <taxon>Ditrysia</taxon>
        <taxon>Tineoidea</taxon>
        <taxon>Psychidae</taxon>
        <taxon>Oiketicinae</taxon>
        <taxon>Eumeta</taxon>
    </lineage>
</organism>
<proteinExistence type="predicted"/>
<dbReference type="EMBL" id="BGZK01000381">
    <property type="protein sequence ID" value="GBP40466.1"/>
    <property type="molecule type" value="Genomic_DNA"/>
</dbReference>
<comment type="caution">
    <text evidence="1">The sequence shown here is derived from an EMBL/GenBank/DDBJ whole genome shotgun (WGS) entry which is preliminary data.</text>
</comment>
<name>A0A4C1VMX2_EUMVA</name>
<evidence type="ECO:0000313" key="1">
    <source>
        <dbReference type="EMBL" id="GBP40466.1"/>
    </source>
</evidence>
<dbReference type="AlphaFoldDB" id="A0A4C1VMX2"/>
<sequence length="133" mass="15107">MVQAAWSRYRNEITSSLLYNIWRTAVASSGPSSLYKKKGYHKRPRELDRLSPSKFIMSDDNSKRIALQLKANSNVRVVRILTPAGEVHAVFNLIRVKPFASHLGQHIELSISNAVRRRSNKDTAIGLNEIKLH</sequence>
<reference evidence="1 2" key="1">
    <citation type="journal article" date="2019" name="Commun. Biol.">
        <title>The bagworm genome reveals a unique fibroin gene that provides high tensile strength.</title>
        <authorList>
            <person name="Kono N."/>
            <person name="Nakamura H."/>
            <person name="Ohtoshi R."/>
            <person name="Tomita M."/>
            <person name="Numata K."/>
            <person name="Arakawa K."/>
        </authorList>
    </citation>
    <scope>NUCLEOTIDE SEQUENCE [LARGE SCALE GENOMIC DNA]</scope>
</reference>
<keyword evidence="2" id="KW-1185">Reference proteome</keyword>
<dbReference type="Proteomes" id="UP000299102">
    <property type="component" value="Unassembled WGS sequence"/>
</dbReference>
<protein>
    <submittedName>
        <fullName evidence="1">Uncharacterized protein</fullName>
    </submittedName>
</protein>